<sequence>MSFDTHDLNYAMDNDVPLFSCLDILRQFPSQSKNQYIDILNTVRHAVDNDHALFSWRGIEPTCSDVSYDSTSLSAHSTSFNRLLQQLSHQAMTLLGLETPRSSQHNSLHKTMDFKGFRKFICYLIECVQQEAGAVAQHFEDQEGEQFTYIPLHGNWMPHPGKAFMGFVPPKADHAALLNRLAGKNPGMSVVLGYPVEVWSLPQAHKNILSSSIVKPVFQVKVSYDPVRRCFFCNDPVTEVNSSWLNKRLKRLDQKKAFLTACGFMDIDEGSGSYSENSSQSLRHLTSTLSVMFPQLIKEPLSPNRVQDESLKGKASGIYNRAVLMMGKRGKYVKTLLSELQHIAQCSETELRDTALGGLFPNDEACEVLSSQDEHSAILDVLPMNAAQRRAVSALQRAKQTVITGPPGTGKSQVAATTMAGMRLRGESVLFASKNHKAVDAVMERLKVEDGRPYVVRANSKDDPNLKVTFQTVIQILLEGGHDFEAEKKCVALLKDVEKQLEIRGAREKMARKINRLGSHMAKQEEAAAFHALGLPESFCEKVGKFPEIFPVVWTEVLENIVTSLQHDPWMKMLSARFQLALLRFKKYFKKSDLPGLPGFSCAIRHGGLTALEADLATLRQMALYADAVQKGRKAAKNLRPLPAVDVLYKRIAVLSEKIQSITQELLPLDLSARSSGLPRGDARERLANLRAALRGLSSGMMTETVSRQTLEQVKDDIALLLKHFPCWAVTNLSVGSRLPLVPGMFDLAIVDEASQCDMASAIPILYRARRVGVIGDPFQLRHIAHLGMGQDAMIRQGTGFTHYSDNRFSYAQTSLYDLFAESRGVEPVFLNETYRNHGEIAGYSNDAFYHNRLRVAVDPARLNIPPGTRPGMHWTRVEAEILSGGPSGCHCPEECEKVVQVIVDLLETGFRGSIGVVSPFRQQANRINDALYEKQISHKIMEETRLHVDTSHGFQGDERDIMFFSLCAGPDMPRGSLHFLREQGNLFNVAVSRARAVLHVVGNQSWARTCGIKHIEQLAVERSRQKSGGGAQGPWAPHDSPWEKVLYIALKDRGLEPIAQYPVAGRRLDIALVRNGDNPLKLDIEVDGDRYHRNPDGSRKQEDLWRDYQLRGLGWDIKRFWVYQLKENLDGCVNSILKIWRGSDDGFR</sequence>
<dbReference type="GO" id="GO:0043139">
    <property type="term" value="F:5'-3' DNA helicase activity"/>
    <property type="evidence" value="ECO:0007669"/>
    <property type="project" value="TreeGrafter"/>
</dbReference>
<dbReference type="InterPro" id="IPR049468">
    <property type="entry name" value="Restrct_endonuc-II-like_dom"/>
</dbReference>
<evidence type="ECO:0000256" key="5">
    <source>
        <dbReference type="ARBA" id="ARBA00022840"/>
    </source>
</evidence>
<keyword evidence="8" id="KW-1185">Reference proteome</keyword>
<dbReference type="AlphaFoldDB" id="A0A1W2ART9"/>
<reference evidence="7 8" key="1">
    <citation type="submission" date="2017-04" db="EMBL/GenBank/DDBJ databases">
        <authorList>
            <person name="Afonso C.L."/>
            <person name="Miller P.J."/>
            <person name="Scott M.A."/>
            <person name="Spackman E."/>
            <person name="Goraichik I."/>
            <person name="Dimitrov K.M."/>
            <person name="Suarez D.L."/>
            <person name="Swayne D.E."/>
        </authorList>
    </citation>
    <scope>NUCLEOTIDE SEQUENCE [LARGE SCALE GENOMIC DNA]</scope>
    <source>
        <strain evidence="7 8">DSM 3385</strain>
    </source>
</reference>
<dbReference type="InterPro" id="IPR041679">
    <property type="entry name" value="DNA2/NAM7-like_C"/>
</dbReference>
<dbReference type="Pfam" id="PF18741">
    <property type="entry name" value="MTES_1575"/>
    <property type="match status" value="1"/>
</dbReference>
<proteinExistence type="inferred from homology"/>
<dbReference type="InterPro" id="IPR050534">
    <property type="entry name" value="Coronavir_polyprotein_1ab"/>
</dbReference>
<keyword evidence="3" id="KW-0378">Hydrolase</keyword>
<comment type="similarity">
    <text evidence="1">Belongs to the DNA2/NAM7 helicase family.</text>
</comment>
<dbReference type="InterPro" id="IPR011335">
    <property type="entry name" value="Restrct_endonuc-II-like"/>
</dbReference>
<dbReference type="Gene3D" id="3.40.960.10">
    <property type="entry name" value="VSR Endonuclease"/>
    <property type="match status" value="1"/>
</dbReference>
<dbReference type="InterPro" id="IPR027417">
    <property type="entry name" value="P-loop_NTPase"/>
</dbReference>
<organism evidence="7 8">
    <name type="scientific">Desulfocicer vacuolatum DSM 3385</name>
    <dbReference type="NCBI Taxonomy" id="1121400"/>
    <lineage>
        <taxon>Bacteria</taxon>
        <taxon>Pseudomonadati</taxon>
        <taxon>Thermodesulfobacteriota</taxon>
        <taxon>Desulfobacteria</taxon>
        <taxon>Desulfobacterales</taxon>
        <taxon>Desulfobacteraceae</taxon>
        <taxon>Desulfocicer</taxon>
    </lineage>
</organism>
<dbReference type="Pfam" id="PF13086">
    <property type="entry name" value="AAA_11"/>
    <property type="match status" value="1"/>
</dbReference>
<dbReference type="EMBL" id="FWXY01000006">
    <property type="protein sequence ID" value="SMC63304.1"/>
    <property type="molecule type" value="Genomic_DNA"/>
</dbReference>
<dbReference type="RefSeq" id="WP_084067919.1">
    <property type="nucleotide sequence ID" value="NZ_FWXY01000006.1"/>
</dbReference>
<dbReference type="GO" id="GO:0016787">
    <property type="term" value="F:hydrolase activity"/>
    <property type="evidence" value="ECO:0007669"/>
    <property type="project" value="UniProtKB-KW"/>
</dbReference>
<keyword evidence="5" id="KW-0067">ATP-binding</keyword>
<dbReference type="SUPFAM" id="SSF52980">
    <property type="entry name" value="Restriction endonuclease-like"/>
    <property type="match status" value="1"/>
</dbReference>
<dbReference type="OrthoDB" id="9757917at2"/>
<gene>
    <name evidence="7" type="ORF">SAMN02746065_10648</name>
</gene>
<evidence type="ECO:0000256" key="2">
    <source>
        <dbReference type="ARBA" id="ARBA00022741"/>
    </source>
</evidence>
<evidence type="ECO:0000256" key="3">
    <source>
        <dbReference type="ARBA" id="ARBA00022801"/>
    </source>
</evidence>
<evidence type="ECO:0000259" key="6">
    <source>
        <dbReference type="PROSITE" id="PS50108"/>
    </source>
</evidence>
<keyword evidence="4" id="KW-0347">Helicase</keyword>
<evidence type="ECO:0000313" key="8">
    <source>
        <dbReference type="Proteomes" id="UP000192418"/>
    </source>
</evidence>
<dbReference type="Pfam" id="PF13087">
    <property type="entry name" value="AAA_12"/>
    <property type="match status" value="1"/>
</dbReference>
<dbReference type="SUPFAM" id="SSF52540">
    <property type="entry name" value="P-loop containing nucleoside triphosphate hydrolases"/>
    <property type="match status" value="1"/>
</dbReference>
<evidence type="ECO:0000256" key="4">
    <source>
        <dbReference type="ARBA" id="ARBA00022806"/>
    </source>
</evidence>
<evidence type="ECO:0000256" key="1">
    <source>
        <dbReference type="ARBA" id="ARBA00007913"/>
    </source>
</evidence>
<dbReference type="InterPro" id="IPR000095">
    <property type="entry name" value="CRIB_dom"/>
</dbReference>
<feature type="domain" description="CRIB" evidence="6">
    <location>
        <begin position="775"/>
        <end position="788"/>
    </location>
</feature>
<accession>A0A1W2ART9</accession>
<name>A0A1W2ART9_9BACT</name>
<dbReference type="PANTHER" id="PTHR43788:SF8">
    <property type="entry name" value="DNA-BINDING PROTEIN SMUBP-2"/>
    <property type="match status" value="1"/>
</dbReference>
<protein>
    <submittedName>
        <fullName evidence="7">AAA domain-containing protein</fullName>
    </submittedName>
</protein>
<dbReference type="InterPro" id="IPR041677">
    <property type="entry name" value="DNA2/NAM7_AAA_11"/>
</dbReference>
<dbReference type="PANTHER" id="PTHR43788">
    <property type="entry name" value="DNA2/NAM7 HELICASE FAMILY MEMBER"/>
    <property type="match status" value="1"/>
</dbReference>
<dbReference type="InterPro" id="IPR047187">
    <property type="entry name" value="SF1_C_Upf1"/>
</dbReference>
<dbReference type="PROSITE" id="PS50108">
    <property type="entry name" value="CRIB"/>
    <property type="match status" value="1"/>
</dbReference>
<dbReference type="GO" id="GO:0005524">
    <property type="term" value="F:ATP binding"/>
    <property type="evidence" value="ECO:0007669"/>
    <property type="project" value="UniProtKB-KW"/>
</dbReference>
<keyword evidence="2" id="KW-0547">Nucleotide-binding</keyword>
<dbReference type="Proteomes" id="UP000192418">
    <property type="component" value="Unassembled WGS sequence"/>
</dbReference>
<dbReference type="Gene3D" id="3.40.50.300">
    <property type="entry name" value="P-loop containing nucleotide triphosphate hydrolases"/>
    <property type="match status" value="3"/>
</dbReference>
<evidence type="ECO:0000313" key="7">
    <source>
        <dbReference type="EMBL" id="SMC63304.1"/>
    </source>
</evidence>
<dbReference type="STRING" id="1121400.SAMN02746065_10648"/>
<dbReference type="CDD" id="cd18808">
    <property type="entry name" value="SF1_C_Upf1"/>
    <property type="match status" value="1"/>
</dbReference>